<sequence length="225" mass="24500">MSAFRDSPLESGSDGPDAVLIESGRTGSGRDSYGSSTPLSRSGQQPAGPTARDKMRCGSPGINGGAPKQTAGITQKTQIRVTKRSGGGAPWKLKYHDFMPPKRDGPIDDPEGDFKVDVMVIRRAGQVVFMMLWSVRKSYLQFNELRGLEAGCARKHPTKHRYVSDSNPDLKISSGSKSLAVISEDVTSHDDVTDWPAMLRTRISRISRHGSGKEANVQEGKEKKE</sequence>
<dbReference type="Proteomes" id="UP001208570">
    <property type="component" value="Unassembled WGS sequence"/>
</dbReference>
<organism evidence="2 3">
    <name type="scientific">Paralvinella palmiformis</name>
    <dbReference type="NCBI Taxonomy" id="53620"/>
    <lineage>
        <taxon>Eukaryota</taxon>
        <taxon>Metazoa</taxon>
        <taxon>Spiralia</taxon>
        <taxon>Lophotrochozoa</taxon>
        <taxon>Annelida</taxon>
        <taxon>Polychaeta</taxon>
        <taxon>Sedentaria</taxon>
        <taxon>Canalipalpata</taxon>
        <taxon>Terebellida</taxon>
        <taxon>Terebelliformia</taxon>
        <taxon>Alvinellidae</taxon>
        <taxon>Paralvinella</taxon>
    </lineage>
</organism>
<reference evidence="2" key="1">
    <citation type="journal article" date="2023" name="Mol. Biol. Evol.">
        <title>Third-Generation Sequencing Reveals the Adaptive Role of the Epigenome in Three Deep-Sea Polychaetes.</title>
        <authorList>
            <person name="Perez M."/>
            <person name="Aroh O."/>
            <person name="Sun Y."/>
            <person name="Lan Y."/>
            <person name="Juniper S.K."/>
            <person name="Young C.R."/>
            <person name="Angers B."/>
            <person name="Qian P.Y."/>
        </authorList>
    </citation>
    <scope>NUCLEOTIDE SEQUENCE</scope>
    <source>
        <strain evidence="2">P08H-3</strain>
    </source>
</reference>
<keyword evidence="3" id="KW-1185">Reference proteome</keyword>
<protein>
    <submittedName>
        <fullName evidence="2">Uncharacterized protein</fullName>
    </submittedName>
</protein>
<feature type="region of interest" description="Disordered" evidence="1">
    <location>
        <begin position="206"/>
        <end position="225"/>
    </location>
</feature>
<proteinExistence type="predicted"/>
<accession>A0AAD9N2Z6</accession>
<dbReference type="AlphaFoldDB" id="A0AAD9N2Z6"/>
<evidence type="ECO:0000256" key="1">
    <source>
        <dbReference type="SAM" id="MobiDB-lite"/>
    </source>
</evidence>
<feature type="compositionally biased region" description="Polar residues" evidence="1">
    <location>
        <begin position="33"/>
        <end position="47"/>
    </location>
</feature>
<feature type="compositionally biased region" description="Basic and acidic residues" evidence="1">
    <location>
        <begin position="94"/>
        <end position="109"/>
    </location>
</feature>
<comment type="caution">
    <text evidence="2">The sequence shown here is derived from an EMBL/GenBank/DDBJ whole genome shotgun (WGS) entry which is preliminary data.</text>
</comment>
<dbReference type="EMBL" id="JAODUP010000256">
    <property type="protein sequence ID" value="KAK2154825.1"/>
    <property type="molecule type" value="Genomic_DNA"/>
</dbReference>
<feature type="compositionally biased region" description="Polar residues" evidence="1">
    <location>
        <begin position="71"/>
        <end position="80"/>
    </location>
</feature>
<evidence type="ECO:0000313" key="2">
    <source>
        <dbReference type="EMBL" id="KAK2154825.1"/>
    </source>
</evidence>
<feature type="region of interest" description="Disordered" evidence="1">
    <location>
        <begin position="1"/>
        <end position="109"/>
    </location>
</feature>
<name>A0AAD9N2Z6_9ANNE</name>
<evidence type="ECO:0000313" key="3">
    <source>
        <dbReference type="Proteomes" id="UP001208570"/>
    </source>
</evidence>
<gene>
    <name evidence="2" type="ORF">LSH36_256g03017</name>
</gene>